<dbReference type="InterPro" id="IPR036388">
    <property type="entry name" value="WH-like_DNA-bd_sf"/>
</dbReference>
<keyword evidence="2" id="KW-0418">Kinase</keyword>
<gene>
    <name evidence="2" type="ORF">BC739_000890</name>
</gene>
<dbReference type="InterPro" id="IPR016032">
    <property type="entry name" value="Sig_transdc_resp-reg_C-effctor"/>
</dbReference>
<dbReference type="PRINTS" id="PR00038">
    <property type="entry name" value="HTHLUXR"/>
</dbReference>
<reference evidence="2 3" key="1">
    <citation type="submission" date="2020-08" db="EMBL/GenBank/DDBJ databases">
        <title>Genomic Encyclopedia of Archaeal and Bacterial Type Strains, Phase II (KMG-II): from individual species to whole genera.</title>
        <authorList>
            <person name="Goeker M."/>
        </authorList>
    </citation>
    <scope>NUCLEOTIDE SEQUENCE [LARGE SCALE GENOMIC DNA]</scope>
    <source>
        <strain evidence="2 3">DSM 43850</strain>
    </source>
</reference>
<feature type="domain" description="HTH luxR-type" evidence="1">
    <location>
        <begin position="687"/>
        <end position="752"/>
    </location>
</feature>
<dbReference type="PANTHER" id="PTHR47691">
    <property type="entry name" value="REGULATOR-RELATED"/>
    <property type="match status" value="1"/>
</dbReference>
<organism evidence="2 3">
    <name type="scientific">Kutzneria viridogrisea</name>
    <dbReference type="NCBI Taxonomy" id="47990"/>
    <lineage>
        <taxon>Bacteria</taxon>
        <taxon>Bacillati</taxon>
        <taxon>Actinomycetota</taxon>
        <taxon>Actinomycetes</taxon>
        <taxon>Pseudonocardiales</taxon>
        <taxon>Pseudonocardiaceae</taxon>
        <taxon>Kutzneria</taxon>
    </lineage>
</organism>
<dbReference type="SMART" id="SM00421">
    <property type="entry name" value="HTH_LUXR"/>
    <property type="match status" value="1"/>
</dbReference>
<dbReference type="RefSeq" id="WP_182836336.1">
    <property type="nucleotide sequence ID" value="NZ_BAAABQ010000062.1"/>
</dbReference>
<keyword evidence="2" id="KW-0723">Serine/threonine-protein kinase</keyword>
<dbReference type="InterPro" id="IPR000792">
    <property type="entry name" value="Tscrpt_reg_LuxR_C"/>
</dbReference>
<dbReference type="Pfam" id="PF00196">
    <property type="entry name" value="GerE"/>
    <property type="match status" value="1"/>
</dbReference>
<name>A0ABR6BA03_9PSEU</name>
<dbReference type="InterPro" id="IPR027417">
    <property type="entry name" value="P-loop_NTPase"/>
</dbReference>
<dbReference type="PROSITE" id="PS50043">
    <property type="entry name" value="HTH_LUXR_2"/>
    <property type="match status" value="1"/>
</dbReference>
<dbReference type="Gene3D" id="1.10.10.10">
    <property type="entry name" value="Winged helix-like DNA-binding domain superfamily/Winged helix DNA-binding domain"/>
    <property type="match status" value="1"/>
</dbReference>
<comment type="caution">
    <text evidence="2">The sequence shown here is derived from an EMBL/GenBank/DDBJ whole genome shotgun (WGS) entry which is preliminary data.</text>
</comment>
<evidence type="ECO:0000313" key="2">
    <source>
        <dbReference type="EMBL" id="MBA8923693.1"/>
    </source>
</evidence>
<dbReference type="SUPFAM" id="SSF52540">
    <property type="entry name" value="P-loop containing nucleoside triphosphate hydrolases"/>
    <property type="match status" value="1"/>
</dbReference>
<dbReference type="EC" id="2.7.11.1" evidence="2"/>
<dbReference type="Pfam" id="PF25872">
    <property type="entry name" value="HTH_77"/>
    <property type="match status" value="1"/>
</dbReference>
<dbReference type="EMBL" id="JACJID010000001">
    <property type="protein sequence ID" value="MBA8923693.1"/>
    <property type="molecule type" value="Genomic_DNA"/>
</dbReference>
<dbReference type="SUPFAM" id="SSF46894">
    <property type="entry name" value="C-terminal effector domain of the bipartite response regulators"/>
    <property type="match status" value="1"/>
</dbReference>
<dbReference type="PRINTS" id="PR00364">
    <property type="entry name" value="DISEASERSIST"/>
</dbReference>
<dbReference type="InterPro" id="IPR011990">
    <property type="entry name" value="TPR-like_helical_dom_sf"/>
</dbReference>
<dbReference type="CDD" id="cd06170">
    <property type="entry name" value="LuxR_C_like"/>
    <property type="match status" value="1"/>
</dbReference>
<sequence length="767" mass="84269">MSEIKRLLSTARSVTLTGVAGVGKTRLALHTARALRRTFPNGVWFVDLAVVSDSTLVPETVVTALGVDRSPGVDPLSVLVDRLRDWHMLLVLDNCEHLLDACAKLAAAVLLTAAKVQILATSREALGVYGEQVMSVAPLPVPPLSTPDCGVPHSLRAYDGIALFEERARTVVANFTLTDDNYPMVARLCHQLEGLPLAIELAVTRLRVLELGEVEQRLDDRFRLLTAVRRRGDRHQSLQAAVEWSYDLCTPAERLVWARASVFAGGFDLEAAEFVCAGEDVPAGMVWERVASLVEKSILLVGQVAGHRQYRLLETLRSYGQERLHETDEGALAQRRHRDWFLRLAERFEAEATGPRQLDWLRVLPSHHANLRAALEFCATQPQEGQAGLRMMSALWFYWLGRSLHTEARHWLGLLLQAAPEPTAERVEALSWATFFAYHKGDLAAVRLNAEECALLAAQHDDDYLRGRAAHAKGYLALRESDYAQAERSFAQAADSYQARATARGVLILACGVCALTATVQGAHERAEEWIDLARTTAEEGGERYCFCSHVLYALATTKWASGAVDEAAAHARESLRVQHGQHDMRAVLTIEMLSRTAASTGEFERAAVLMGAVDHLDRVFSLRVLRIGAIAEPRSACVARTREALGGRAFEAAFSRGQELDYDQAVAYAFGEPPPSTAEAANDAVLAEPESPLTYRERQVAQLVAEGMSNKQIAAKLVVAQRTAEGHVERIMQKLGFTKRTQIATWVVTQGSSSPNRGVHAPGPVR</sequence>
<accession>A0ABR6BA03</accession>
<dbReference type="Gene3D" id="1.25.40.10">
    <property type="entry name" value="Tetratricopeptide repeat domain"/>
    <property type="match status" value="1"/>
</dbReference>
<evidence type="ECO:0000259" key="1">
    <source>
        <dbReference type="PROSITE" id="PS50043"/>
    </source>
</evidence>
<dbReference type="GO" id="GO:0004674">
    <property type="term" value="F:protein serine/threonine kinase activity"/>
    <property type="evidence" value="ECO:0007669"/>
    <property type="project" value="UniProtKB-KW"/>
</dbReference>
<keyword evidence="3" id="KW-1185">Reference proteome</keyword>
<proteinExistence type="predicted"/>
<dbReference type="PANTHER" id="PTHR47691:SF3">
    <property type="entry name" value="HTH-TYPE TRANSCRIPTIONAL REGULATOR RV0890C-RELATED"/>
    <property type="match status" value="1"/>
</dbReference>
<dbReference type="InterPro" id="IPR058852">
    <property type="entry name" value="HTH_77"/>
</dbReference>
<evidence type="ECO:0000313" key="3">
    <source>
        <dbReference type="Proteomes" id="UP000517916"/>
    </source>
</evidence>
<protein>
    <submittedName>
        <fullName evidence="2">Non-specific serine/threonine protein kinase</fullName>
        <ecNumber evidence="2">2.7.11.1</ecNumber>
    </submittedName>
</protein>
<dbReference type="Gene3D" id="3.40.50.300">
    <property type="entry name" value="P-loop containing nucleotide triphosphate hydrolases"/>
    <property type="match status" value="1"/>
</dbReference>
<dbReference type="Proteomes" id="UP000517916">
    <property type="component" value="Unassembled WGS sequence"/>
</dbReference>
<keyword evidence="2" id="KW-0808">Transferase</keyword>